<dbReference type="WBParaSite" id="maker-E.canG7_contigs_1975-snap-gene-0.28-mRNA-1">
    <property type="protein sequence ID" value="maker-E.canG7_contigs_1975-snap-gene-0.28-mRNA-1"/>
    <property type="gene ID" value="EcG7_05898"/>
</dbReference>
<protein>
    <submittedName>
        <fullName evidence="11">Kinesin-like protein KIFC3</fullName>
    </submittedName>
</protein>
<dbReference type="CDD" id="cd01729">
    <property type="entry name" value="LSm7"/>
    <property type="match status" value="1"/>
</dbReference>
<feature type="coiled-coil region" evidence="6">
    <location>
        <begin position="421"/>
        <end position="570"/>
    </location>
</feature>
<dbReference type="SMART" id="SM00129">
    <property type="entry name" value="KISc"/>
    <property type="match status" value="1"/>
</dbReference>
<dbReference type="Pfam" id="PF01423">
    <property type="entry name" value="LSM"/>
    <property type="match status" value="1"/>
</dbReference>
<dbReference type="AlphaFoldDB" id="A0A915ETE5"/>
<keyword evidence="2 5" id="KW-0547">Nucleotide-binding</keyword>
<evidence type="ECO:0000256" key="1">
    <source>
        <dbReference type="ARBA" id="ARBA00004245"/>
    </source>
</evidence>
<dbReference type="PANTHER" id="PTHR47972:SF65">
    <property type="entry name" value="KINESIN-LIKE PROTEIN"/>
    <property type="match status" value="1"/>
</dbReference>
<dbReference type="InterPro" id="IPR001752">
    <property type="entry name" value="Kinesin_motor_dom"/>
</dbReference>
<dbReference type="Pfam" id="PF00225">
    <property type="entry name" value="Kinesin"/>
    <property type="match status" value="1"/>
</dbReference>
<accession>A0A915ETE5</accession>
<evidence type="ECO:0000259" key="8">
    <source>
        <dbReference type="PROSITE" id="PS50067"/>
    </source>
</evidence>
<feature type="region of interest" description="Disordered" evidence="7">
    <location>
        <begin position="105"/>
        <end position="132"/>
    </location>
</feature>
<feature type="domain" description="Sm" evidence="9">
    <location>
        <begin position="1097"/>
        <end position="1177"/>
    </location>
</feature>
<dbReference type="SMART" id="SM00651">
    <property type="entry name" value="Sm"/>
    <property type="match status" value="1"/>
</dbReference>
<keyword evidence="6" id="KW-0175">Coiled coil</keyword>
<proteinExistence type="inferred from homology"/>
<evidence type="ECO:0000256" key="3">
    <source>
        <dbReference type="ARBA" id="ARBA00022840"/>
    </source>
</evidence>
<keyword evidence="4" id="KW-0963">Cytoplasm</keyword>
<reference evidence="11" key="1">
    <citation type="submission" date="2022-11" db="UniProtKB">
        <authorList>
            <consortium name="WormBaseParasite"/>
        </authorList>
    </citation>
    <scope>IDENTIFICATION</scope>
</reference>
<dbReference type="GO" id="GO:0003777">
    <property type="term" value="F:microtubule motor activity"/>
    <property type="evidence" value="ECO:0007669"/>
    <property type="project" value="InterPro"/>
</dbReference>
<dbReference type="GO" id="GO:0007018">
    <property type="term" value="P:microtubule-based movement"/>
    <property type="evidence" value="ECO:0007669"/>
    <property type="project" value="InterPro"/>
</dbReference>
<dbReference type="SUPFAM" id="SSF52540">
    <property type="entry name" value="P-loop containing nucleoside triphosphate hydrolases"/>
    <property type="match status" value="1"/>
</dbReference>
<dbReference type="Proteomes" id="UP000887562">
    <property type="component" value="Unplaced"/>
</dbReference>
<dbReference type="InterPro" id="IPR017132">
    <property type="entry name" value="Lsm7"/>
</dbReference>
<dbReference type="GO" id="GO:0005524">
    <property type="term" value="F:ATP binding"/>
    <property type="evidence" value="ECO:0007669"/>
    <property type="project" value="UniProtKB-UniRule"/>
</dbReference>
<dbReference type="InterPro" id="IPR047575">
    <property type="entry name" value="Sm"/>
</dbReference>
<dbReference type="PROSITE" id="PS50067">
    <property type="entry name" value="KINESIN_MOTOR_2"/>
    <property type="match status" value="1"/>
</dbReference>
<evidence type="ECO:0000256" key="2">
    <source>
        <dbReference type="ARBA" id="ARBA00022741"/>
    </source>
</evidence>
<organism evidence="10 11">
    <name type="scientific">Echinococcus canadensis</name>
    <dbReference type="NCBI Taxonomy" id="519352"/>
    <lineage>
        <taxon>Eukaryota</taxon>
        <taxon>Metazoa</taxon>
        <taxon>Spiralia</taxon>
        <taxon>Lophotrochozoa</taxon>
        <taxon>Platyhelminthes</taxon>
        <taxon>Cestoda</taxon>
        <taxon>Eucestoda</taxon>
        <taxon>Cyclophyllidea</taxon>
        <taxon>Taeniidae</taxon>
        <taxon>Echinococcus</taxon>
        <taxon>Echinococcus canadensis group</taxon>
    </lineage>
</organism>
<evidence type="ECO:0000313" key="10">
    <source>
        <dbReference type="Proteomes" id="UP000887562"/>
    </source>
</evidence>
<dbReference type="InterPro" id="IPR010920">
    <property type="entry name" value="LSM_dom_sf"/>
</dbReference>
<dbReference type="InterPro" id="IPR027640">
    <property type="entry name" value="Kinesin-like_fam"/>
</dbReference>
<dbReference type="Gene3D" id="3.40.850.10">
    <property type="entry name" value="Kinesin motor domain"/>
    <property type="match status" value="1"/>
</dbReference>
<dbReference type="GO" id="GO:0000956">
    <property type="term" value="P:nuclear-transcribed mRNA catabolic process"/>
    <property type="evidence" value="ECO:0007669"/>
    <property type="project" value="InterPro"/>
</dbReference>
<evidence type="ECO:0000256" key="5">
    <source>
        <dbReference type="PROSITE-ProRule" id="PRU00283"/>
    </source>
</evidence>
<dbReference type="SUPFAM" id="SSF50182">
    <property type="entry name" value="Sm-like ribonucleoproteins"/>
    <property type="match status" value="1"/>
</dbReference>
<dbReference type="InterPro" id="IPR027417">
    <property type="entry name" value="P-loop_NTPase"/>
</dbReference>
<dbReference type="PANTHER" id="PTHR47972">
    <property type="entry name" value="KINESIN-LIKE PROTEIN KLP-3"/>
    <property type="match status" value="1"/>
</dbReference>
<dbReference type="GO" id="GO:0008017">
    <property type="term" value="F:microtubule binding"/>
    <property type="evidence" value="ECO:0007669"/>
    <property type="project" value="InterPro"/>
</dbReference>
<evidence type="ECO:0000259" key="9">
    <source>
        <dbReference type="PROSITE" id="PS52002"/>
    </source>
</evidence>
<dbReference type="GO" id="GO:0000398">
    <property type="term" value="P:mRNA splicing, via spliceosome"/>
    <property type="evidence" value="ECO:0007669"/>
    <property type="project" value="InterPro"/>
</dbReference>
<comment type="subcellular location">
    <subcellularLocation>
        <location evidence="1">Cytoplasm</location>
        <location evidence="1">Cytoskeleton</location>
    </subcellularLocation>
</comment>
<sequence length="1188" mass="132944">MQAYQSSMPQAMLTTQPQGVMMTQQPSHVVSTCAIPQVGQPRYAIMTRNGQPLAAPPMMMQPQRPMMIQQPVMMMQNRPLIVHPRQMPMAPQQYAMPSQSMSVVPQQQYSMEPTTQQEGQEQSSLPAPASVASEPIKPTAQCRTSILSQSQSLAGVRTVADMQPQSQNPPARKSVTINLKPEINSVPVNSTTSRLPPELNPGPPTVQTEPANQNKFLSTNSNLSQGISFNQIDLNGQMNQYNNSGQGSIQTAQISGNVQAASSGFYPSHDVPPVEPPIPEHFNSTQPSTQFLQNSNHFCNQPTPQMSQQPLSVDAQPYMLPKALQELSDEKVVEQLAELEATSETMLDTSLAGTEPAGDSQTQKPLDSSNHIKMLKTKQTVMECVMRKLLRSMKQIQDLDPERRNKTEVEAEHRLKMARMMQLLMLQRKNLQQQVDALTQSHNSLLQKHQCLKTYSEGCVSENLELNKKCRKLQTERDSKEAQIKALMQLSCKLQKKLEGHAHTELALENTTLEVKRLVCDNENLKAANQQLETSCSENVKEREGLTLQNNQLKMDLDRIRTELANQRVRTEKVSAENSSLRNQLSIAEAGSKTAAKKSVEYGQLKEAYENLQFDHQRLQMLYISETETRRELHNQLQEVKGNIRVISRFRPSEECDEDVESPFEFCAMDKIFVCGKSIPISVAYQRQLGYNQPQAYTARDEFFAFNRVFQENANQADIFEEIQPIVGSFVDGYNVCILAYGPTGSGKTYTMQGTKNCPGICRRAVTEVFALCDPLQGIWCTEINIAMFEIHNEVIYDLLAPQITPVKLCDNGSDVRLVNAEEKITTSEQETMHWIEKGYVRRKVSSTRLNSESSRSHLIIRMHLTLVSTLDNQRRTSSLVLCDLAGSESAERIEADETLHMETGYINRSLVTLARVFETLRRKSGQCASTGLAIPYRDSKLTHLLKPCLGGQAKCVLIVTASPEQKHLDRTLKALEFAQRAMQVSLGRPAKNSRILVSNQTPRGKKFTSVVRKTGLQRKGSQFLLKEIKFIEDEEDCGAFGEPVAVADGCKVVHVVSNIFGGEPTLPRRQPGSYFRRSTIMSGDQQSTPAKRPKKESIIDLTRYLDKHIRVKFTGGREATGVLKGCDNLQNMVLDNTIEYLRDPADPSHLTEDTRELGLVVCRGPSVELVCPADGMESISNPFEKAE</sequence>
<dbReference type="PROSITE" id="PS00411">
    <property type="entry name" value="KINESIN_MOTOR_1"/>
    <property type="match status" value="1"/>
</dbReference>
<evidence type="ECO:0000256" key="6">
    <source>
        <dbReference type="SAM" id="Coils"/>
    </source>
</evidence>
<evidence type="ECO:0000256" key="4">
    <source>
        <dbReference type="ARBA" id="ARBA00023212"/>
    </source>
</evidence>
<dbReference type="InterPro" id="IPR036961">
    <property type="entry name" value="Kinesin_motor_dom_sf"/>
</dbReference>
<dbReference type="InterPro" id="IPR001163">
    <property type="entry name" value="Sm_dom_euk/arc"/>
</dbReference>
<feature type="compositionally biased region" description="Polar residues" evidence="7">
    <location>
        <begin position="112"/>
        <end position="125"/>
    </location>
</feature>
<feature type="domain" description="Kinesin motor" evidence="8">
    <location>
        <begin position="643"/>
        <end position="985"/>
    </location>
</feature>
<keyword evidence="5" id="KW-0505">Motor protein</keyword>
<keyword evidence="4" id="KW-0206">Cytoskeleton</keyword>
<dbReference type="PRINTS" id="PR00380">
    <property type="entry name" value="KINESINHEAVY"/>
</dbReference>
<name>A0A915ETE5_9CEST</name>
<keyword evidence="3 5" id="KW-0067">ATP-binding</keyword>
<comment type="similarity">
    <text evidence="5">Belongs to the TRAFAC class myosin-kinesin ATPase superfamily. Kinesin family.</text>
</comment>
<evidence type="ECO:0000256" key="7">
    <source>
        <dbReference type="SAM" id="MobiDB-lite"/>
    </source>
</evidence>
<feature type="binding site" evidence="5">
    <location>
        <begin position="742"/>
        <end position="749"/>
    </location>
    <ligand>
        <name>ATP</name>
        <dbReference type="ChEBI" id="CHEBI:30616"/>
    </ligand>
</feature>
<keyword evidence="10" id="KW-1185">Reference proteome</keyword>
<dbReference type="GO" id="GO:0003723">
    <property type="term" value="F:RNA binding"/>
    <property type="evidence" value="ECO:0007669"/>
    <property type="project" value="InterPro"/>
</dbReference>
<dbReference type="InterPro" id="IPR019821">
    <property type="entry name" value="Kinesin_motor_CS"/>
</dbReference>
<dbReference type="Gene3D" id="2.30.30.100">
    <property type="match status" value="1"/>
</dbReference>
<dbReference type="GO" id="GO:0015630">
    <property type="term" value="C:microtubule cytoskeleton"/>
    <property type="evidence" value="ECO:0007669"/>
    <property type="project" value="TreeGrafter"/>
</dbReference>
<evidence type="ECO:0000313" key="11">
    <source>
        <dbReference type="WBParaSite" id="maker-E.canG7_contigs_1975-snap-gene-0.28-mRNA-1"/>
    </source>
</evidence>
<dbReference type="PROSITE" id="PS52002">
    <property type="entry name" value="SM"/>
    <property type="match status" value="1"/>
</dbReference>